<feature type="region of interest" description="Disordered" evidence="1">
    <location>
        <begin position="1431"/>
        <end position="1451"/>
    </location>
</feature>
<feature type="region of interest" description="Disordered" evidence="1">
    <location>
        <begin position="1109"/>
        <end position="1164"/>
    </location>
</feature>
<feature type="compositionally biased region" description="Gly residues" evidence="1">
    <location>
        <begin position="736"/>
        <end position="783"/>
    </location>
</feature>
<feature type="compositionally biased region" description="Polar residues" evidence="1">
    <location>
        <begin position="1114"/>
        <end position="1124"/>
    </location>
</feature>
<feature type="region of interest" description="Disordered" evidence="1">
    <location>
        <begin position="1004"/>
        <end position="1070"/>
    </location>
</feature>
<dbReference type="EMBL" id="JBJQOH010000001">
    <property type="protein sequence ID" value="KAL3701011.1"/>
    <property type="molecule type" value="Genomic_DNA"/>
</dbReference>
<gene>
    <name evidence="3" type="ORF">R1sor_019033</name>
</gene>
<feature type="compositionally biased region" description="Basic and acidic residues" evidence="1">
    <location>
        <begin position="784"/>
        <end position="793"/>
    </location>
</feature>
<protein>
    <recommendedName>
        <fullName evidence="2">Ubiquitin-like domain-containing protein</fullName>
    </recommendedName>
</protein>
<dbReference type="Pfam" id="PF05623">
    <property type="entry name" value="DUF789"/>
    <property type="match status" value="1"/>
</dbReference>
<feature type="compositionally biased region" description="Basic and acidic residues" evidence="1">
    <location>
        <begin position="724"/>
        <end position="733"/>
    </location>
</feature>
<feature type="compositionally biased region" description="Basic and acidic residues" evidence="1">
    <location>
        <begin position="1439"/>
        <end position="1451"/>
    </location>
</feature>
<feature type="region of interest" description="Disordered" evidence="1">
    <location>
        <begin position="352"/>
        <end position="452"/>
    </location>
</feature>
<dbReference type="Gene3D" id="3.10.20.90">
    <property type="entry name" value="Phosphatidylinositol 3-kinase Catalytic Subunit, Chain A, domain 1"/>
    <property type="match status" value="1"/>
</dbReference>
<sequence length="1808" mass="195183">MGKQGGELKWWGSTSSTVLLDPAAFVESWKQQIQGKDGIPPEHQRLIFAYRVATQEGLSYTCKRSDKCPRAKECVTSDFLKELRGWKALLKSNNHVIAKLFRPLVAAEDEEIASHLYCETARELRDIGIPCNVYYLFFDKWLLAAPLEDNKCCKISSNINIQIDKDFQTKRFEILLFGRLNGYNLPVPFVYRMNGGEVAAQVSMHHQTAKYRQGHQMRRLGLNNQSVGKEVEEGRDSDSRTPNGSHESVQHENQYIPCGKGGLELTAIVAEDRCKYIVLTVIQVPSVSASKRLESATPHLRTVQGASEWTQSGSKAEGEPDCSGSCLSACTTTANHCDIYSRDRQKTVVALPPITSSHPGEHPNSSSRETVQTLSSYRDTRGQNQLSSSGNNSKEGNAEEMETDLLEVRIDSVPNGDEPTGKHPKSKRKKRKGKKNSRSATEGNSVSNAGVETLPAEAGADLAGDRQTASLAGVKVQVSSIKDVIQGNEDRLVVDQKFSRLVDDTKEISRKDCVSGERGEHAEGHVHPSPSSVSRADVLDLESVSGVDGLDAVFTISSLDTDAKQVDSTSKNEREERAEVLADAGDIKDQSVHDVRRTGEEDALCSVGQGCGITGGLRETAAIKASPDRCYTSTSRSLPRKLGISQSSSHIINVVDLASVDEVLQHPLNPENSVCRLGESGNLEIVGAELNHSVTKNSVRGAYGSGPGSRNGRGGGDSSSNRGYGRESEERRSSGGNAGGGGQGSGGSGQGTGLGSSGIGGSGGGGGGSSGGGKGNRGGGGCDNGRDWGRAAEGENGIGSKEGDSDERSRHSFQTGGDVEIVSDSLQRKKLINPSDSSRSVRKVTGAMEQQLANGTGNVHVIPSGTGKENSHSLWQKVQKPAFVEEVVDFEQPGEILGSHKNERRIGLEETNYSNRPESKARPSLTYVNGNLSHEAHQDKASSLEFSEDVKQAQDSSALAKSCNTEALHNHTELSTGGPRRVKDGLAASINGWQKKISWDDQRQQVVAEVPQHSGPSKGQSPAKQQMNLRSVKSGVYTRGPGSNDQQKISHVRSYSAPSTPNVFEESYSDGGEFSQLKSVKHTQGPAYQSAGPSAVVGQTEQVTAQISLRPHTSHYNSSITQQPGEGKPVSDELSQRSTSWKGRKPAGDQERPLQREKSFNDRERSLHCAQKWVPVEHKSSGILKSSHPQAKGASVSASSLAPTNSRDNNKEHQGVSTGSRQSVVCEEKLVTTDGILPCTASSSLKGAKRSLTFPEDTKIVPPTVEHGFGPTESAAVSETASTQAEQANLRSLLPREKIVETPAPVLTGRDKVVDKQTSTLLTGSVDADEHHHTRAAQKFEITPKASASGEKKSIMKKDPRRDLAGPGGIRPEPSTGETQTRNAVREVLDAVSISCRGRQTSEKAAGILGSYVAEFEKVLAAVAPTFVLSSDPLSSENGESRDDGSEGDLRVDAGLSETHEVQNSVSGNGYSSTPISSVWQWYEDPSFYGVEVRSLDSHRGLRESGEHEPFLAYFVPYLSGLQLFGYSSTPESTSRDPSGCIGTSVKLDSSSTCHPRPFQANEMLAKLLPTPGKGEETLQCQRSDGSSDVPVSSPCKNTSTKDWDSLDTRLLYEFFDADQPQMRQPFCMKVKELAKGVRSMNAHCAGNAAALDDLCLGDLHPASWFAVAWYPIYRIPEGPLRTVFLTYHSFHHMTSGNNSPDDLLGGGFEDVNEDCFSLPVVGMEYYNSQAETWFSLKSEFQEVETRDVLGGGTAAQCLKDRLRSLKEVAGLMAKGIPADRSREGSSGSESVSKFKHCDYEFFLKRRR</sequence>
<feature type="region of interest" description="Disordered" evidence="1">
    <location>
        <begin position="1183"/>
        <end position="1222"/>
    </location>
</feature>
<dbReference type="Proteomes" id="UP001633002">
    <property type="component" value="Unassembled WGS sequence"/>
</dbReference>
<feature type="compositionally biased region" description="Basic and acidic residues" evidence="1">
    <location>
        <begin position="229"/>
        <end position="239"/>
    </location>
</feature>
<comment type="caution">
    <text evidence="3">The sequence shown here is derived from an EMBL/GenBank/DDBJ whole genome shotgun (WGS) entry which is preliminary data.</text>
</comment>
<feature type="compositionally biased region" description="Basic and acidic residues" evidence="1">
    <location>
        <begin position="1350"/>
        <end position="1364"/>
    </location>
</feature>
<feature type="compositionally biased region" description="Low complexity" evidence="1">
    <location>
        <begin position="382"/>
        <end position="393"/>
    </location>
</feature>
<feature type="compositionally biased region" description="Polar residues" evidence="1">
    <location>
        <begin position="1196"/>
        <end position="1207"/>
    </location>
</feature>
<feature type="compositionally biased region" description="Polar residues" evidence="1">
    <location>
        <begin position="240"/>
        <end position="251"/>
    </location>
</feature>
<feature type="compositionally biased region" description="Basic and acidic residues" evidence="1">
    <location>
        <begin position="801"/>
        <end position="810"/>
    </location>
</feature>
<keyword evidence="4" id="KW-1185">Reference proteome</keyword>
<feature type="region of interest" description="Disordered" evidence="1">
    <location>
        <begin position="294"/>
        <end position="322"/>
    </location>
</feature>
<feature type="compositionally biased region" description="Basic and acidic residues" evidence="1">
    <location>
        <begin position="513"/>
        <end position="526"/>
    </location>
</feature>
<dbReference type="InterPro" id="IPR029071">
    <property type="entry name" value="Ubiquitin-like_domsf"/>
</dbReference>
<feature type="compositionally biased region" description="Gly residues" evidence="1">
    <location>
        <begin position="703"/>
        <end position="717"/>
    </location>
</feature>
<feature type="compositionally biased region" description="Basic residues" evidence="1">
    <location>
        <begin position="422"/>
        <end position="437"/>
    </location>
</feature>
<dbReference type="PANTHER" id="PTHR32010:SF18">
    <property type="entry name" value="DUF789 FAMILY PROTEIN"/>
    <property type="match status" value="1"/>
</dbReference>
<feature type="region of interest" description="Disordered" evidence="1">
    <location>
        <begin position="223"/>
        <end position="251"/>
    </location>
</feature>
<dbReference type="SUPFAM" id="SSF54236">
    <property type="entry name" value="Ubiquitin-like"/>
    <property type="match status" value="1"/>
</dbReference>
<feature type="compositionally biased region" description="Polar residues" evidence="1">
    <location>
        <begin position="440"/>
        <end position="450"/>
    </location>
</feature>
<evidence type="ECO:0000313" key="3">
    <source>
        <dbReference type="EMBL" id="KAL3701011.1"/>
    </source>
</evidence>
<dbReference type="InterPro" id="IPR008507">
    <property type="entry name" value="DUF789"/>
</dbReference>
<dbReference type="PANTHER" id="PTHR32010">
    <property type="entry name" value="PHOTOSYSTEM II STABILITY/ASSEMBLY FACTOR HCF136, CHLOROPLASTIC"/>
    <property type="match status" value="1"/>
</dbReference>
<feature type="region of interest" description="Disordered" evidence="1">
    <location>
        <begin position="513"/>
        <end position="533"/>
    </location>
</feature>
<feature type="compositionally biased region" description="Low complexity" evidence="1">
    <location>
        <begin position="1584"/>
        <end position="1595"/>
    </location>
</feature>
<feature type="domain" description="Ubiquitin-like" evidence="2">
    <location>
        <begin position="12"/>
        <end position="49"/>
    </location>
</feature>
<feature type="compositionally biased region" description="Polar residues" evidence="1">
    <location>
        <begin position="354"/>
        <end position="377"/>
    </location>
</feature>
<evidence type="ECO:0000256" key="1">
    <source>
        <dbReference type="SAM" id="MobiDB-lite"/>
    </source>
</evidence>
<dbReference type="PROSITE" id="PS50053">
    <property type="entry name" value="UBIQUITIN_2"/>
    <property type="match status" value="1"/>
</dbReference>
<reference evidence="3 4" key="1">
    <citation type="submission" date="2024-09" db="EMBL/GenBank/DDBJ databases">
        <title>Chromosome-scale assembly of Riccia sorocarpa.</title>
        <authorList>
            <person name="Paukszto L."/>
        </authorList>
    </citation>
    <scope>NUCLEOTIDE SEQUENCE [LARGE SCALE GENOMIC DNA]</scope>
    <source>
        <strain evidence="3">LP-2024</strain>
        <tissue evidence="3">Aerial parts of the thallus</tissue>
    </source>
</reference>
<dbReference type="InterPro" id="IPR000626">
    <property type="entry name" value="Ubiquitin-like_dom"/>
</dbReference>
<organism evidence="3 4">
    <name type="scientific">Riccia sorocarpa</name>
    <dbReference type="NCBI Taxonomy" id="122646"/>
    <lineage>
        <taxon>Eukaryota</taxon>
        <taxon>Viridiplantae</taxon>
        <taxon>Streptophyta</taxon>
        <taxon>Embryophyta</taxon>
        <taxon>Marchantiophyta</taxon>
        <taxon>Marchantiopsida</taxon>
        <taxon>Marchantiidae</taxon>
        <taxon>Marchantiales</taxon>
        <taxon>Ricciaceae</taxon>
        <taxon>Riccia</taxon>
    </lineage>
</organism>
<evidence type="ECO:0000259" key="2">
    <source>
        <dbReference type="PROSITE" id="PS50053"/>
    </source>
</evidence>
<feature type="region of interest" description="Disordered" evidence="1">
    <location>
        <begin position="1575"/>
        <end position="1597"/>
    </location>
</feature>
<feature type="region of interest" description="Disordered" evidence="1">
    <location>
        <begin position="697"/>
        <end position="873"/>
    </location>
</feature>
<feature type="compositionally biased region" description="Polar residues" evidence="1">
    <location>
        <begin position="1014"/>
        <end position="1031"/>
    </location>
</feature>
<feature type="compositionally biased region" description="Basic and acidic residues" evidence="1">
    <location>
        <begin position="1146"/>
        <end position="1164"/>
    </location>
</feature>
<feature type="compositionally biased region" description="Polar residues" evidence="1">
    <location>
        <begin position="304"/>
        <end position="314"/>
    </location>
</feature>
<accession>A0ABD3ICI4</accession>
<proteinExistence type="predicted"/>
<name>A0ABD3ICI4_9MARC</name>
<feature type="region of interest" description="Disordered" evidence="1">
    <location>
        <begin position="1342"/>
        <end position="1384"/>
    </location>
</feature>
<evidence type="ECO:0000313" key="4">
    <source>
        <dbReference type="Proteomes" id="UP001633002"/>
    </source>
</evidence>